<dbReference type="EMBL" id="BARW01041435">
    <property type="protein sequence ID" value="GAJ16482.1"/>
    <property type="molecule type" value="Genomic_DNA"/>
</dbReference>
<dbReference type="PANTHER" id="PTHR30482">
    <property type="entry name" value="HIGH-AFFINITY BRANCHED-CHAIN AMINO ACID TRANSPORT SYSTEM PERMEASE"/>
    <property type="match status" value="1"/>
</dbReference>
<feature type="non-terminal residue" evidence="2">
    <location>
        <position position="96"/>
    </location>
</feature>
<evidence type="ECO:0000256" key="1">
    <source>
        <dbReference type="SAM" id="Phobius"/>
    </source>
</evidence>
<keyword evidence="1" id="KW-1133">Transmembrane helix</keyword>
<name>X1VF32_9ZZZZ</name>
<keyword evidence="1" id="KW-0812">Transmembrane</keyword>
<comment type="caution">
    <text evidence="2">The sequence shown here is derived from an EMBL/GenBank/DDBJ whole genome shotgun (WGS) entry which is preliminary data.</text>
</comment>
<feature type="transmembrane region" description="Helical" evidence="1">
    <location>
        <begin position="75"/>
        <end position="95"/>
    </location>
</feature>
<proteinExistence type="predicted"/>
<keyword evidence="1" id="KW-0472">Membrane</keyword>
<dbReference type="InterPro" id="IPR043428">
    <property type="entry name" value="LivM-like"/>
</dbReference>
<accession>X1VF32</accession>
<dbReference type="GO" id="GO:0005886">
    <property type="term" value="C:plasma membrane"/>
    <property type="evidence" value="ECO:0007669"/>
    <property type="project" value="TreeGrafter"/>
</dbReference>
<evidence type="ECO:0000313" key="2">
    <source>
        <dbReference type="EMBL" id="GAJ16482.1"/>
    </source>
</evidence>
<gene>
    <name evidence="2" type="ORF">S12H4_62049</name>
</gene>
<dbReference type="PANTHER" id="PTHR30482:SF20">
    <property type="entry name" value="HIGH-AFFINITY BRANCHED-CHAIN AMINO ACID TRANSPORT SYSTEM PERMEASE PROTEIN LIVM"/>
    <property type="match status" value="1"/>
</dbReference>
<protein>
    <recommendedName>
        <fullName evidence="3">Branched-chain amino acid ABC transporter permease</fullName>
    </recommendedName>
</protein>
<feature type="transmembrane region" description="Helical" evidence="1">
    <location>
        <begin position="36"/>
        <end position="55"/>
    </location>
</feature>
<sequence length="96" mass="10324">IALKMGAPFLLSLLLSFVMAGMIGIIIGLPALRIKGIYLAIATLAFSFIVEEVLVRWDSVTGGNNGLMLGHIKMFGFTFKSTGSLYYLSLAILVIV</sequence>
<reference evidence="2" key="1">
    <citation type="journal article" date="2014" name="Front. Microbiol.">
        <title>High frequency of phylogenetically diverse reductive dehalogenase-homologous genes in deep subseafloor sedimentary metagenomes.</title>
        <authorList>
            <person name="Kawai M."/>
            <person name="Futagami T."/>
            <person name="Toyoda A."/>
            <person name="Takaki Y."/>
            <person name="Nishi S."/>
            <person name="Hori S."/>
            <person name="Arai W."/>
            <person name="Tsubouchi T."/>
            <person name="Morono Y."/>
            <person name="Uchiyama I."/>
            <person name="Ito T."/>
            <person name="Fujiyama A."/>
            <person name="Inagaki F."/>
            <person name="Takami H."/>
        </authorList>
    </citation>
    <scope>NUCLEOTIDE SEQUENCE</scope>
    <source>
        <strain evidence="2">Expedition CK06-06</strain>
    </source>
</reference>
<feature type="transmembrane region" description="Helical" evidence="1">
    <location>
        <begin position="6"/>
        <end position="29"/>
    </location>
</feature>
<organism evidence="2">
    <name type="scientific">marine sediment metagenome</name>
    <dbReference type="NCBI Taxonomy" id="412755"/>
    <lineage>
        <taxon>unclassified sequences</taxon>
        <taxon>metagenomes</taxon>
        <taxon>ecological metagenomes</taxon>
    </lineage>
</organism>
<dbReference type="GO" id="GO:0015658">
    <property type="term" value="F:branched-chain amino acid transmembrane transporter activity"/>
    <property type="evidence" value="ECO:0007669"/>
    <property type="project" value="InterPro"/>
</dbReference>
<dbReference type="AlphaFoldDB" id="X1VF32"/>
<evidence type="ECO:0008006" key="3">
    <source>
        <dbReference type="Google" id="ProtNLM"/>
    </source>
</evidence>
<feature type="non-terminal residue" evidence="2">
    <location>
        <position position="1"/>
    </location>
</feature>